<gene>
    <name evidence="1" type="ORF">BDR25DRAFT_339254</name>
</gene>
<evidence type="ECO:0000313" key="2">
    <source>
        <dbReference type="Proteomes" id="UP000799755"/>
    </source>
</evidence>
<accession>A0ACB6REX8</accession>
<keyword evidence="2" id="KW-1185">Reference proteome</keyword>
<name>A0ACB6REX8_9PLEO</name>
<reference evidence="1" key="1">
    <citation type="journal article" date="2020" name="Stud. Mycol.">
        <title>101 Dothideomycetes genomes: a test case for predicting lifestyles and emergence of pathogens.</title>
        <authorList>
            <person name="Haridas S."/>
            <person name="Albert R."/>
            <person name="Binder M."/>
            <person name="Bloem J."/>
            <person name="Labutti K."/>
            <person name="Salamov A."/>
            <person name="Andreopoulos B."/>
            <person name="Baker S."/>
            <person name="Barry K."/>
            <person name="Bills G."/>
            <person name="Bluhm B."/>
            <person name="Cannon C."/>
            <person name="Castanera R."/>
            <person name="Culley D."/>
            <person name="Daum C."/>
            <person name="Ezra D."/>
            <person name="Gonzalez J."/>
            <person name="Henrissat B."/>
            <person name="Kuo A."/>
            <person name="Liang C."/>
            <person name="Lipzen A."/>
            <person name="Lutzoni F."/>
            <person name="Magnuson J."/>
            <person name="Mondo S."/>
            <person name="Nolan M."/>
            <person name="Ohm R."/>
            <person name="Pangilinan J."/>
            <person name="Park H.-J."/>
            <person name="Ramirez L."/>
            <person name="Alfaro M."/>
            <person name="Sun H."/>
            <person name="Tritt A."/>
            <person name="Yoshinaga Y."/>
            <person name="Zwiers L.-H."/>
            <person name="Turgeon B."/>
            <person name="Goodwin S."/>
            <person name="Spatafora J."/>
            <person name="Crous P."/>
            <person name="Grigoriev I."/>
        </authorList>
    </citation>
    <scope>NUCLEOTIDE SEQUENCE</scope>
    <source>
        <strain evidence="1">ATCC 200398</strain>
    </source>
</reference>
<organism evidence="1 2">
    <name type="scientific">Lindgomyces ingoldianus</name>
    <dbReference type="NCBI Taxonomy" id="673940"/>
    <lineage>
        <taxon>Eukaryota</taxon>
        <taxon>Fungi</taxon>
        <taxon>Dikarya</taxon>
        <taxon>Ascomycota</taxon>
        <taxon>Pezizomycotina</taxon>
        <taxon>Dothideomycetes</taxon>
        <taxon>Pleosporomycetidae</taxon>
        <taxon>Pleosporales</taxon>
        <taxon>Lindgomycetaceae</taxon>
        <taxon>Lindgomyces</taxon>
    </lineage>
</organism>
<evidence type="ECO:0000313" key="1">
    <source>
        <dbReference type="EMBL" id="KAF2477308.1"/>
    </source>
</evidence>
<dbReference type="EMBL" id="MU003493">
    <property type="protein sequence ID" value="KAF2477308.1"/>
    <property type="molecule type" value="Genomic_DNA"/>
</dbReference>
<dbReference type="Proteomes" id="UP000799755">
    <property type="component" value="Unassembled WGS sequence"/>
</dbReference>
<proteinExistence type="predicted"/>
<comment type="caution">
    <text evidence="1">The sequence shown here is derived from an EMBL/GenBank/DDBJ whole genome shotgun (WGS) entry which is preliminary data.</text>
</comment>
<protein>
    <submittedName>
        <fullName evidence="1">Uncharacterized protein</fullName>
    </submittedName>
</protein>
<sequence>MASTNQPSTMVVRRDPTPEEIAHFLATRTAAQMLQLVQAMRDPGAQAALTTTLLLAPPAVSKHTTTPEKAKKALNAFVGFRCYCVLIPGFKLWPMKTLSNPIGILWEENPNKPLWTLMTKTWSIIRDQIGKKKAPLDLYFRIMCPYLGIPQPETYLEHMGWKLAADAEGAPCLSREYIPVPEILEAGVEATTLSVEDIINYCQSMGYAQEYVVDMNLTSSTFLGHTISTTPGRAAARNKRRAKRQVTRDHTFVPAFHEETQFYGNLTSVLTEYNANVPRDDEFNEFVDWAGSSAV</sequence>